<dbReference type="PROSITE" id="PS00455">
    <property type="entry name" value="AMP_BINDING"/>
    <property type="match status" value="1"/>
</dbReference>
<dbReference type="Gene3D" id="3.40.50.720">
    <property type="entry name" value="NAD(P)-binding Rossmann-like Domain"/>
    <property type="match status" value="1"/>
</dbReference>
<dbReference type="Pfam" id="PF00550">
    <property type="entry name" value="PP-binding"/>
    <property type="match status" value="1"/>
</dbReference>
<dbReference type="Gene3D" id="3.40.50.12780">
    <property type="entry name" value="N-terminal domain of ligase-like"/>
    <property type="match status" value="1"/>
</dbReference>
<name>C5FG91_ARTOC</name>
<accession>C5FG91</accession>
<dbReference type="SUPFAM" id="SSF51735">
    <property type="entry name" value="NAD(P)-binding Rossmann-fold domains"/>
    <property type="match status" value="1"/>
</dbReference>
<dbReference type="InterPro" id="IPR051414">
    <property type="entry name" value="Adenylate-forming_Reductase"/>
</dbReference>
<keyword evidence="1" id="KW-0596">Phosphopantetheine</keyword>
<dbReference type="AlphaFoldDB" id="C5FG91"/>
<dbReference type="VEuPathDB" id="FungiDB:MCYG_02595"/>
<dbReference type="Proteomes" id="UP000002035">
    <property type="component" value="Unassembled WGS sequence"/>
</dbReference>
<dbReference type="PANTHER" id="PTHR43439:SF2">
    <property type="entry name" value="ENZYME, PUTATIVE (JCVI)-RELATED"/>
    <property type="match status" value="1"/>
</dbReference>
<dbReference type="SUPFAM" id="SSF56801">
    <property type="entry name" value="Acetyl-CoA synthetase-like"/>
    <property type="match status" value="1"/>
</dbReference>
<organism evidence="4 5">
    <name type="scientific">Arthroderma otae (strain ATCC MYA-4605 / CBS 113480)</name>
    <name type="common">Microsporum canis</name>
    <dbReference type="NCBI Taxonomy" id="554155"/>
    <lineage>
        <taxon>Eukaryota</taxon>
        <taxon>Fungi</taxon>
        <taxon>Dikarya</taxon>
        <taxon>Ascomycota</taxon>
        <taxon>Pezizomycotina</taxon>
        <taxon>Eurotiomycetes</taxon>
        <taxon>Eurotiomycetidae</taxon>
        <taxon>Onygenales</taxon>
        <taxon>Arthrodermataceae</taxon>
        <taxon>Microsporum</taxon>
    </lineage>
</organism>
<dbReference type="Pfam" id="PF00501">
    <property type="entry name" value="AMP-binding"/>
    <property type="match status" value="1"/>
</dbReference>
<dbReference type="SUPFAM" id="SSF47336">
    <property type="entry name" value="ACP-like"/>
    <property type="match status" value="1"/>
</dbReference>
<dbReference type="RefSeq" id="XP_002849661.1">
    <property type="nucleotide sequence ID" value="XM_002849615.1"/>
</dbReference>
<evidence type="ECO:0000313" key="5">
    <source>
        <dbReference type="Proteomes" id="UP000002035"/>
    </source>
</evidence>
<evidence type="ECO:0000313" key="4">
    <source>
        <dbReference type="EMBL" id="EEQ29776.1"/>
    </source>
</evidence>
<dbReference type="InterPro" id="IPR036736">
    <property type="entry name" value="ACP-like_sf"/>
</dbReference>
<sequence>MAVKNAEPIGRRFMAQAIDRLSELEPDRKVCIVPKGPNSSDGFYDLTFKQLAHAINYMCWWIEESFGRNASSPVTLAYLGANDIRYLVMVMACNKTGYQPLLSSTRNSQAAQLRLLEMTGCSKVAYGVERKQKVDDIRALYPDLHSVQIPSLDNMLEGNASPYPFSKNFDDAKNEVAFIAHSSGTTGFPKPIRLTYGYFGALDHGAYVSIPQGRTAGVPDRLTPNDLIMATTPFFHMMGFAVLIMAVFHRIPCVILPDRPMSTGFLTSVINSIKPTAALFAPCILEDMSTSPEAMHALSTLKHVYYGGGPLASDIGNKICECTKLINFIGMTECGFVLSMAPLDKEDWSYFEWSSSFGIKMEPMADGRSEMVLYRHERPDLQPVFNTFPDLEEYHTKDVYSPHPTKPGLWKFHGRLDDVIVLSNGLKFNPVTMEKIIEGHPLVSRAVVVGLARFQTALLVEPNWNHWDENNSENKFIEEIWPTVREANSISPAYGRVMKNRVGLASRSKPFNTTPKGSTQRRLVSNSYKEEIDVIYMNPASDVFEYAIPKSTNLEILTESVRNIISDALGFSKFTDETDLYSIGLDSLQTFQLSIILNRSGFTTLTPQMIYAHPTIGKLSNLLFSILNGVEKNDISRSENIDMLVSKYTDGLPDLENTKSHSVILTGSTGSLGTYLLNYLLNDDTVSKVYCLNRSDAKERQTESFRLKGLRIEALDKAEFLTASLSEERLGLDKEKYDELIRTVDTVIHNSWRMDFNISVNSFEDQIQTVRQLVDFSLQSVRRAHFYFNSSIGAIGGWKLADGPVIPEAMLENCGVTLKSGYGEAKHVCERICRAASRAGVPTTILRLGQIAGPTTEKGIWNSTEWLPSIVATSKTIGKIPRTLGSMPVDWVPVDTLATIILEIVDSRRMTEIESRCSVFHLVNPSTTSWEHLLTPIHDHCAVQRVSMENWIEELENIQNPSDQDISTKPALKLLPFYKSLVEGEGALSVPISMERAKEASRTMRSMEPISADLMATWLRQWQF</sequence>
<dbReference type="STRING" id="554155.C5FG91"/>
<dbReference type="HOGENOM" id="CLU_002220_0_0_1"/>
<dbReference type="PROSITE" id="PS50075">
    <property type="entry name" value="CARRIER"/>
    <property type="match status" value="1"/>
</dbReference>
<dbReference type="InterPro" id="IPR000873">
    <property type="entry name" value="AMP-dep_synth/lig_dom"/>
</dbReference>
<protein>
    <submittedName>
        <fullName evidence="4">Ochratoxin A non-ribosomal peptide synthetase</fullName>
    </submittedName>
</protein>
<feature type="domain" description="Carrier" evidence="3">
    <location>
        <begin position="552"/>
        <end position="627"/>
    </location>
</feature>
<proteinExistence type="predicted"/>
<dbReference type="EMBL" id="DS995702">
    <property type="protein sequence ID" value="EEQ29776.1"/>
    <property type="molecule type" value="Genomic_DNA"/>
</dbReference>
<dbReference type="OMA" id="KPGLWKF"/>
<evidence type="ECO:0000256" key="2">
    <source>
        <dbReference type="ARBA" id="ARBA00022553"/>
    </source>
</evidence>
<dbReference type="InterPro" id="IPR009081">
    <property type="entry name" value="PP-bd_ACP"/>
</dbReference>
<gene>
    <name evidence="4" type="ORF">MCYG_02595</name>
</gene>
<dbReference type="InterPro" id="IPR042099">
    <property type="entry name" value="ANL_N_sf"/>
</dbReference>
<evidence type="ECO:0000256" key="1">
    <source>
        <dbReference type="ARBA" id="ARBA00022450"/>
    </source>
</evidence>
<keyword evidence="2" id="KW-0597">Phosphoprotein</keyword>
<dbReference type="OrthoDB" id="429813at2759"/>
<reference evidence="5" key="1">
    <citation type="journal article" date="2012" name="MBio">
        <title>Comparative genome analysis of Trichophyton rubrum and related dermatophytes reveals candidate genes involved in infection.</title>
        <authorList>
            <person name="Martinez D.A."/>
            <person name="Oliver B.G."/>
            <person name="Graeser Y."/>
            <person name="Goldberg J.M."/>
            <person name="Li W."/>
            <person name="Martinez-Rossi N.M."/>
            <person name="Monod M."/>
            <person name="Shelest E."/>
            <person name="Barton R.C."/>
            <person name="Birch E."/>
            <person name="Brakhage A.A."/>
            <person name="Chen Z."/>
            <person name="Gurr S.J."/>
            <person name="Heiman D."/>
            <person name="Heitman J."/>
            <person name="Kosti I."/>
            <person name="Rossi A."/>
            <person name="Saif S."/>
            <person name="Samalova M."/>
            <person name="Saunders C.W."/>
            <person name="Shea T."/>
            <person name="Summerbell R.C."/>
            <person name="Xu J."/>
            <person name="Young S."/>
            <person name="Zeng Q."/>
            <person name="Birren B.W."/>
            <person name="Cuomo C.A."/>
            <person name="White T.C."/>
        </authorList>
    </citation>
    <scope>NUCLEOTIDE SEQUENCE [LARGE SCALE GENOMIC DNA]</scope>
    <source>
        <strain evidence="5">ATCC MYA-4605 / CBS 113480</strain>
    </source>
</reference>
<dbReference type="Pfam" id="PF07993">
    <property type="entry name" value="NAD_binding_4"/>
    <property type="match status" value="1"/>
</dbReference>
<evidence type="ECO:0000259" key="3">
    <source>
        <dbReference type="PROSITE" id="PS50075"/>
    </source>
</evidence>
<dbReference type="GeneID" id="9222711"/>
<dbReference type="PANTHER" id="PTHR43439">
    <property type="entry name" value="PHENYLACETATE-COENZYME A LIGASE"/>
    <property type="match status" value="1"/>
</dbReference>
<keyword evidence="5" id="KW-1185">Reference proteome</keyword>
<dbReference type="InterPro" id="IPR036291">
    <property type="entry name" value="NAD(P)-bd_dom_sf"/>
</dbReference>
<dbReference type="Pfam" id="PF23562">
    <property type="entry name" value="AMP-binding_C_3"/>
    <property type="match status" value="1"/>
</dbReference>
<dbReference type="eggNOG" id="KOG1178">
    <property type="taxonomic scope" value="Eukaryota"/>
</dbReference>
<dbReference type="InterPro" id="IPR013120">
    <property type="entry name" value="FAR_NAD-bd"/>
</dbReference>
<dbReference type="InterPro" id="IPR020845">
    <property type="entry name" value="AMP-binding_CS"/>
</dbReference>
<dbReference type="Gene3D" id="1.10.1200.10">
    <property type="entry name" value="ACP-like"/>
    <property type="match status" value="1"/>
</dbReference>